<dbReference type="Proteomes" id="UP000031838">
    <property type="component" value="Chromosome 2"/>
</dbReference>
<proteinExistence type="predicted"/>
<evidence type="ECO:0000313" key="1">
    <source>
        <dbReference type="EMBL" id="AJK50750.1"/>
    </source>
</evidence>
<organism evidence="1 2">
    <name type="scientific">Burkholderia plantarii</name>
    <dbReference type="NCBI Taxonomy" id="41899"/>
    <lineage>
        <taxon>Bacteria</taxon>
        <taxon>Pseudomonadati</taxon>
        <taxon>Pseudomonadota</taxon>
        <taxon>Betaproteobacteria</taxon>
        <taxon>Burkholderiales</taxon>
        <taxon>Burkholderiaceae</taxon>
        <taxon>Burkholderia</taxon>
    </lineage>
</organism>
<keyword evidence="2" id="KW-1185">Reference proteome</keyword>
<dbReference type="AlphaFoldDB" id="A0A0B6SBU8"/>
<dbReference type="HOGENOM" id="CLU_668465_0_0_4"/>
<gene>
    <name evidence="1" type="ORF">BGL_2c26960</name>
</gene>
<dbReference type="NCBIfam" id="NF042945">
    <property type="entry name" value="DUF4297_antiphage"/>
    <property type="match status" value="1"/>
</dbReference>
<dbReference type="EMBL" id="CP002581">
    <property type="protein sequence ID" value="AJK50750.1"/>
    <property type="molecule type" value="Genomic_DNA"/>
</dbReference>
<reference evidence="1 2" key="2">
    <citation type="journal article" date="2016" name="Appl. Microbiol. Biotechnol.">
        <title>Mutations improving production and secretion of extracellular lipase by Burkholderia glumae PG1.</title>
        <authorList>
            <person name="Knapp A."/>
            <person name="Voget S."/>
            <person name="Gao R."/>
            <person name="Zaburannyi N."/>
            <person name="Krysciak D."/>
            <person name="Breuer M."/>
            <person name="Hauer B."/>
            <person name="Streit W.R."/>
            <person name="Muller R."/>
            <person name="Daniel R."/>
            <person name="Jaeger K.E."/>
        </authorList>
    </citation>
    <scope>NUCLEOTIDE SEQUENCE [LARGE SCALE GENOMIC DNA]</scope>
    <source>
        <strain evidence="1 2">PG1</strain>
    </source>
</reference>
<reference evidence="2" key="1">
    <citation type="submission" date="2011-03" db="EMBL/GenBank/DDBJ databases">
        <authorList>
            <person name="Voget S."/>
            <person name="Streit W.R."/>
            <person name="Jaeger K.E."/>
            <person name="Daniel R."/>
        </authorList>
    </citation>
    <scope>NUCLEOTIDE SEQUENCE [LARGE SCALE GENOMIC DNA]</scope>
    <source>
        <strain evidence="2">PG1</strain>
    </source>
</reference>
<dbReference type="RefSeq" id="WP_042628973.1">
    <property type="nucleotide sequence ID" value="NZ_CP002581.1"/>
</dbReference>
<name>A0A0B6SBU8_BURPL</name>
<evidence type="ECO:0000313" key="2">
    <source>
        <dbReference type="Proteomes" id="UP000031838"/>
    </source>
</evidence>
<dbReference type="KEGG" id="bgp:BGL_2c26960"/>
<protein>
    <submittedName>
        <fullName evidence="1">Uncharacterized protein</fullName>
    </submittedName>
</protein>
<accession>A0A0B6SBU8</accession>
<sequence>MTDRSATATIKGYFYQFDQTIVRLLEATKHESITVEGVEDIDLDDGDKSAFVQCKYYEGTEYNHSVIKEAVIHMLRHFHVAGCPTDQVFRYRLYGHYRGGQHKLTLPLTDEFLKEHFLTYTKDKQVHKVHEEVAITDVQLAAFRALLDIDVNALSYDNQQANVLKLLESEIPDCSTGDALSFFYPVAINVVQGLAIEADEAKRKITKDQFLRAINRKEVVFSAWLREHLGREYFARMVRRRYFYFGKTKLPKAARFFVIDMADEYEVDKATRMLVRIGQFFSHKELQRTPATDRFCPYVLLRGVTIEQLIELKASLWMQGVAFNDGYPFQGAEFSPAMLAAAPTKDNLWTIKFVPGEQQLAPTIAACTGSVVEVYDFYKATPLDSTLVPKARRLHSIKSDSAYLLQEIMQA</sequence>